<dbReference type="Pfam" id="PF01607">
    <property type="entry name" value="CBM_14"/>
    <property type="match status" value="1"/>
</dbReference>
<proteinExistence type="predicted"/>
<dbReference type="InterPro" id="IPR002557">
    <property type="entry name" value="Chitin-bd_dom"/>
</dbReference>
<keyword evidence="4" id="KW-1185">Reference proteome</keyword>
<dbReference type="OrthoDB" id="6379319at2759"/>
<dbReference type="PROSITE" id="PS50940">
    <property type="entry name" value="CHIT_BIND_II"/>
    <property type="match status" value="1"/>
</dbReference>
<feature type="region of interest" description="Disordered" evidence="1">
    <location>
        <begin position="134"/>
        <end position="189"/>
    </location>
</feature>
<dbReference type="PANTHER" id="PTHR22933:SF44">
    <property type="entry name" value="RE15157P"/>
    <property type="match status" value="1"/>
</dbReference>
<dbReference type="Proteomes" id="UP000838878">
    <property type="component" value="Chromosome 14"/>
</dbReference>
<dbReference type="SMART" id="SM00494">
    <property type="entry name" value="ChtBD2"/>
    <property type="match status" value="1"/>
</dbReference>
<dbReference type="EMBL" id="OV170234">
    <property type="protein sequence ID" value="CAH0719786.1"/>
    <property type="molecule type" value="Genomic_DNA"/>
</dbReference>
<feature type="non-terminal residue" evidence="3">
    <location>
        <position position="496"/>
    </location>
</feature>
<dbReference type="InterPro" id="IPR036508">
    <property type="entry name" value="Chitin-bd_dom_sf"/>
</dbReference>
<gene>
    <name evidence="3" type="ORF">BINO364_LOCUS6087</name>
</gene>
<evidence type="ECO:0000259" key="2">
    <source>
        <dbReference type="PROSITE" id="PS50940"/>
    </source>
</evidence>
<feature type="region of interest" description="Disordered" evidence="1">
    <location>
        <begin position="283"/>
        <end position="349"/>
    </location>
</feature>
<dbReference type="AlphaFoldDB" id="A0A8J9Y9M6"/>
<accession>A0A8J9Y9M6</accession>
<name>A0A8J9Y9M6_9NEOP</name>
<evidence type="ECO:0000313" key="3">
    <source>
        <dbReference type="EMBL" id="CAH0719786.1"/>
    </source>
</evidence>
<evidence type="ECO:0000256" key="1">
    <source>
        <dbReference type="SAM" id="MobiDB-lite"/>
    </source>
</evidence>
<evidence type="ECO:0000313" key="4">
    <source>
        <dbReference type="Proteomes" id="UP000838878"/>
    </source>
</evidence>
<dbReference type="Gene3D" id="2.170.140.10">
    <property type="entry name" value="Chitin binding domain"/>
    <property type="match status" value="1"/>
</dbReference>
<feature type="compositionally biased region" description="Polar residues" evidence="1">
    <location>
        <begin position="303"/>
        <end position="347"/>
    </location>
</feature>
<dbReference type="PANTHER" id="PTHR22933">
    <property type="entry name" value="FI18007P1-RELATED"/>
    <property type="match status" value="1"/>
</dbReference>
<protein>
    <recommendedName>
        <fullName evidence="2">Chitin-binding type-2 domain-containing protein</fullName>
    </recommendedName>
</protein>
<dbReference type="SUPFAM" id="SSF57625">
    <property type="entry name" value="Invertebrate chitin-binding proteins"/>
    <property type="match status" value="1"/>
</dbReference>
<dbReference type="InterPro" id="IPR052976">
    <property type="entry name" value="Scoloptoxin-like"/>
</dbReference>
<dbReference type="GO" id="GO:0005576">
    <property type="term" value="C:extracellular region"/>
    <property type="evidence" value="ECO:0007669"/>
    <property type="project" value="InterPro"/>
</dbReference>
<organism evidence="3 4">
    <name type="scientific">Brenthis ino</name>
    <name type="common">lesser marbled fritillary</name>
    <dbReference type="NCBI Taxonomy" id="405034"/>
    <lineage>
        <taxon>Eukaryota</taxon>
        <taxon>Metazoa</taxon>
        <taxon>Ecdysozoa</taxon>
        <taxon>Arthropoda</taxon>
        <taxon>Hexapoda</taxon>
        <taxon>Insecta</taxon>
        <taxon>Pterygota</taxon>
        <taxon>Neoptera</taxon>
        <taxon>Endopterygota</taxon>
        <taxon>Lepidoptera</taxon>
        <taxon>Glossata</taxon>
        <taxon>Ditrysia</taxon>
        <taxon>Papilionoidea</taxon>
        <taxon>Nymphalidae</taxon>
        <taxon>Heliconiinae</taxon>
        <taxon>Argynnini</taxon>
        <taxon>Brenthis</taxon>
    </lineage>
</organism>
<reference evidence="3" key="1">
    <citation type="submission" date="2021-12" db="EMBL/GenBank/DDBJ databases">
        <authorList>
            <person name="Martin H S."/>
        </authorList>
    </citation>
    <scope>NUCLEOTIDE SEQUENCE</scope>
</reference>
<feature type="region of interest" description="Disordered" evidence="1">
    <location>
        <begin position="388"/>
        <end position="407"/>
    </location>
</feature>
<feature type="domain" description="Chitin-binding type-2" evidence="2">
    <location>
        <begin position="27"/>
        <end position="85"/>
    </location>
</feature>
<sequence length="496" mass="55612">MYLSKLLCNALLAGTRTGNRVKSPATRFTCQGRGSGYYADVETGCQVYHMCDGLGRQFSYSCPNTTLFQQRMLICDHWYMVNCTNSEDDYDANLLIGQRDKPFVSESDMRLRTPRPDILSVPPNSKYYDGLREAKSKFPSHPGNSIVGISDTINTNENELDSDKRNYRPPTSWSTSSKKKQPSINKPEIDIDSNNLAINKVKTNVLKTNSIFSSNSDVNRPSLLLVPPFLPSTTESNSGVFELNSKVKPTSDAVFNFIKRFDPNSSDSIKTAMTKTEIIDLNHHLPEGQISSEEDRSPRKNKNFGNNFNILQSSSKTSASEGSRFNTVNIKPNIDSNTESSNIQVASPSKELLPPKFDITPKITTTMGPPIYYEWKWAVPAFDLEPPKLSNETNSTTPKPVKQQKRPFSVITRSTPKEVDPTPRNTEYNISSYFVPDYVFPLDSPHPGYEDENAQTSFQVHVPRPGRESYGENPTCPQCHPAYLNPGTCEPCIVKR</sequence>
<dbReference type="GO" id="GO:0008061">
    <property type="term" value="F:chitin binding"/>
    <property type="evidence" value="ECO:0007669"/>
    <property type="project" value="InterPro"/>
</dbReference>